<feature type="non-terminal residue" evidence="4">
    <location>
        <position position="51"/>
    </location>
</feature>
<proteinExistence type="predicted"/>
<name>A0A7K5JHD2_TOXRE</name>
<dbReference type="SUPFAM" id="SSF47694">
    <property type="entry name" value="Cytochrome c oxidase subunit h"/>
    <property type="match status" value="1"/>
</dbReference>
<keyword evidence="5" id="KW-1185">Reference proteome</keyword>
<dbReference type="PANTHER" id="PTHR11387">
    <property type="entry name" value="CYTOCHROME C OXIDASE SUBUNIT 6B"/>
    <property type="match status" value="1"/>
</dbReference>
<dbReference type="GO" id="GO:0045277">
    <property type="term" value="C:respiratory chain complex IV"/>
    <property type="evidence" value="ECO:0007669"/>
    <property type="project" value="InterPro"/>
</dbReference>
<dbReference type="GO" id="GO:0005739">
    <property type="term" value="C:mitochondrion"/>
    <property type="evidence" value="ECO:0007669"/>
    <property type="project" value="UniProtKB-SubCell"/>
</dbReference>
<feature type="non-terminal residue" evidence="4">
    <location>
        <position position="1"/>
    </location>
</feature>
<dbReference type="InterPro" id="IPR003213">
    <property type="entry name" value="Cyt_c_oxidase_su6B"/>
</dbReference>
<keyword evidence="3" id="KW-1015">Disulfide bond</keyword>
<keyword evidence="2" id="KW-0496">Mitochondrion</keyword>
<dbReference type="InterPro" id="IPR048280">
    <property type="entry name" value="COX6B-like"/>
</dbReference>
<dbReference type="InterPro" id="IPR036549">
    <property type="entry name" value="CX6/COA6-like_sf"/>
</dbReference>
<evidence type="ECO:0000256" key="1">
    <source>
        <dbReference type="ARBA" id="ARBA00004173"/>
    </source>
</evidence>
<dbReference type="EMBL" id="VXBI01014244">
    <property type="protein sequence ID" value="NWS92612.1"/>
    <property type="molecule type" value="Genomic_DNA"/>
</dbReference>
<reference evidence="4 5" key="1">
    <citation type="submission" date="2019-09" db="EMBL/GenBank/DDBJ databases">
        <title>Bird 10,000 Genomes (B10K) Project - Family phase.</title>
        <authorList>
            <person name="Zhang G."/>
        </authorList>
    </citation>
    <scope>NUCLEOTIDE SEQUENCE [LARGE SCALE GENOMIC DNA]</scope>
    <source>
        <strain evidence="4">B10K-DU-002-15</strain>
        <tissue evidence="4">Muscle</tissue>
    </source>
</reference>
<organism evidence="4 5">
    <name type="scientific">Toxostoma redivivum</name>
    <name type="common">California thrasher</name>
    <dbReference type="NCBI Taxonomy" id="99882"/>
    <lineage>
        <taxon>Eukaryota</taxon>
        <taxon>Metazoa</taxon>
        <taxon>Chordata</taxon>
        <taxon>Craniata</taxon>
        <taxon>Vertebrata</taxon>
        <taxon>Euteleostomi</taxon>
        <taxon>Archelosauria</taxon>
        <taxon>Archosauria</taxon>
        <taxon>Dinosauria</taxon>
        <taxon>Saurischia</taxon>
        <taxon>Theropoda</taxon>
        <taxon>Coelurosauria</taxon>
        <taxon>Aves</taxon>
        <taxon>Neognathae</taxon>
        <taxon>Neoaves</taxon>
        <taxon>Telluraves</taxon>
        <taxon>Australaves</taxon>
        <taxon>Passeriformes</taxon>
        <taxon>Mimidae</taxon>
        <taxon>Toxostoma</taxon>
    </lineage>
</organism>
<comment type="subcellular location">
    <subcellularLocation>
        <location evidence="1">Mitochondrion</location>
    </subcellularLocation>
</comment>
<dbReference type="Proteomes" id="UP000523146">
    <property type="component" value="Unassembled WGS sequence"/>
</dbReference>
<comment type="caution">
    <text evidence="4">The sequence shown here is derived from an EMBL/GenBank/DDBJ whole genome shotgun (WGS) entry which is preliminary data.</text>
</comment>
<dbReference type="Pfam" id="PF02297">
    <property type="entry name" value="COX6B"/>
    <property type="match status" value="1"/>
</dbReference>
<evidence type="ECO:0000313" key="4">
    <source>
        <dbReference type="EMBL" id="NWS92612.1"/>
    </source>
</evidence>
<gene>
    <name evidence="4" type="primary">Cox6b1</name>
    <name evidence="4" type="ORF">TOXRED_R15135</name>
</gene>
<evidence type="ECO:0000256" key="2">
    <source>
        <dbReference type="ARBA" id="ARBA00023128"/>
    </source>
</evidence>
<dbReference type="AlphaFoldDB" id="A0A7K5JHD2"/>
<sequence>DFQRCERAMAARGADASPCQWYFRVYKSLCPTSWVTAWDEAREEGTFPGKI</sequence>
<protein>
    <submittedName>
        <fullName evidence="4">CX6B1 oxidase</fullName>
    </submittedName>
</protein>
<accession>A0A7K5JHD2</accession>
<dbReference type="Gene3D" id="1.10.10.140">
    <property type="entry name" value="Cytochrome c oxidase, subunit VIb"/>
    <property type="match status" value="1"/>
</dbReference>
<evidence type="ECO:0000256" key="3">
    <source>
        <dbReference type="ARBA" id="ARBA00023157"/>
    </source>
</evidence>
<evidence type="ECO:0000313" key="5">
    <source>
        <dbReference type="Proteomes" id="UP000523146"/>
    </source>
</evidence>